<name>A0ACC3DZY3_9PEZI</name>
<protein>
    <submittedName>
        <fullName evidence="1">Uncharacterized protein</fullName>
    </submittedName>
</protein>
<gene>
    <name evidence="1" type="ORF">LTS18_007856</name>
</gene>
<reference evidence="1" key="1">
    <citation type="submission" date="2024-09" db="EMBL/GenBank/DDBJ databases">
        <title>Black Yeasts Isolated from many extreme environments.</title>
        <authorList>
            <person name="Coleine C."/>
            <person name="Stajich J.E."/>
            <person name="Selbmann L."/>
        </authorList>
    </citation>
    <scope>NUCLEOTIDE SEQUENCE</scope>
    <source>
        <strain evidence="1">CCFEE 5737</strain>
    </source>
</reference>
<evidence type="ECO:0000313" key="1">
    <source>
        <dbReference type="EMBL" id="KAK3082300.1"/>
    </source>
</evidence>
<sequence>MGAGAGSPEYWQQPTNFRLPFESVQNIDDSLTSSSLKNSVITEGPKPPLAQTRKPKRGRVVLSDEAVEEGKKDEYGSMSVPRAAVQPTMSVDLPFQEKRPIDLEICPGDAELAAFAASDRDLAVFRRFDELSARKLIFLQRKLQLLEDNLHDLDDDELAYRRAVGTDLDDAVLIKIDGQKENVMEQVSTAIEDYRMHSHHSLNRRYALLTRRAPTDSALKLQNDIYTLNQSTVPKAAFFDQALRDLPESVPLAASEKRVKQITNPRGWWRRRDYVCLTQEVHKPSLMRVLHYGLLSRLFHDHRPVPQSWDNYYFDGARVDSMLDLLTLALAAVFLACPAVAFHFLPGFGWRIGLLLIFLSTFAVSLIKYNGSTRSKLFTFVGAYVIFDHFLDAVVGLADSSRRYAGVLSLFLNNTK</sequence>
<proteinExistence type="predicted"/>
<dbReference type="EMBL" id="JAWDJW010000002">
    <property type="protein sequence ID" value="KAK3082300.1"/>
    <property type="molecule type" value="Genomic_DNA"/>
</dbReference>
<dbReference type="Proteomes" id="UP001186974">
    <property type="component" value="Unassembled WGS sequence"/>
</dbReference>
<organism evidence="1 2">
    <name type="scientific">Coniosporium uncinatum</name>
    <dbReference type="NCBI Taxonomy" id="93489"/>
    <lineage>
        <taxon>Eukaryota</taxon>
        <taxon>Fungi</taxon>
        <taxon>Dikarya</taxon>
        <taxon>Ascomycota</taxon>
        <taxon>Pezizomycotina</taxon>
        <taxon>Dothideomycetes</taxon>
        <taxon>Dothideomycetes incertae sedis</taxon>
        <taxon>Coniosporium</taxon>
    </lineage>
</organism>
<keyword evidence="2" id="KW-1185">Reference proteome</keyword>
<accession>A0ACC3DZY3</accession>
<comment type="caution">
    <text evidence="1">The sequence shown here is derived from an EMBL/GenBank/DDBJ whole genome shotgun (WGS) entry which is preliminary data.</text>
</comment>
<evidence type="ECO:0000313" key="2">
    <source>
        <dbReference type="Proteomes" id="UP001186974"/>
    </source>
</evidence>